<dbReference type="Pfam" id="PF02771">
    <property type="entry name" value="Acyl-CoA_dh_N"/>
    <property type="match status" value="1"/>
</dbReference>
<dbReference type="RefSeq" id="WP_068016367.1">
    <property type="nucleotide sequence ID" value="NZ_QQAZ01000001.1"/>
</dbReference>
<sequence length="394" mass="40855">MTHGEFDDLHDELRAVARGMLGKAGAGSTVDWPQIARSGWLGLEAPTEFGGAGATFAEVAALLEEMGRAVACGPFSSVAVLGLGALGLIAPNLGRDRLFREAIAGESVPIAVMSGDCRDSFAIGERCGPSPSGVIIGAAGVGVDATVAKSARAGSAVPAFRLVAGPDALYLYGSAEFVPDAPYADLMLVPARAPDGAIVTAVVTPGAPGMEITAQPVVDTTRTLATVTADHVAIPPESVWRFSGDPTTALCRLHDRAALATACDSLGLSEAMLQTTVEYVGVREQFGRPIGSFQAVKHACADMLVQVTVARQLIMAAVRAQVEQRPDASTAASMAKAYTTAAAVEVAGTAMQLHGGIGYTWESGIHAYLKRATLNRSLFGTPAQHRRRIGRRYA</sequence>
<evidence type="ECO:0000256" key="2">
    <source>
        <dbReference type="ARBA" id="ARBA00009347"/>
    </source>
</evidence>
<evidence type="ECO:0000259" key="6">
    <source>
        <dbReference type="Pfam" id="PF00441"/>
    </source>
</evidence>
<dbReference type="InterPro" id="IPR046373">
    <property type="entry name" value="Acyl-CoA_Oxase/DH_mid-dom_sf"/>
</dbReference>
<evidence type="ECO:0000313" key="9">
    <source>
        <dbReference type="Proteomes" id="UP000255355"/>
    </source>
</evidence>
<evidence type="ECO:0000256" key="4">
    <source>
        <dbReference type="ARBA" id="ARBA00022827"/>
    </source>
</evidence>
<dbReference type="InterPro" id="IPR009075">
    <property type="entry name" value="AcylCo_DH/oxidase_C"/>
</dbReference>
<dbReference type="PANTHER" id="PTHR43884:SF20">
    <property type="entry name" value="ACYL-COA DEHYDROGENASE FADE28"/>
    <property type="match status" value="1"/>
</dbReference>
<feature type="domain" description="Acyl-CoA dehydrogenase/oxidase N-terminal" evidence="7">
    <location>
        <begin position="30"/>
        <end position="78"/>
    </location>
</feature>
<dbReference type="GO" id="GO:0003995">
    <property type="term" value="F:acyl-CoA dehydrogenase activity"/>
    <property type="evidence" value="ECO:0007669"/>
    <property type="project" value="TreeGrafter"/>
</dbReference>
<proteinExistence type="inferred from homology"/>
<protein>
    <submittedName>
        <fullName evidence="8">Alkylation response protein AidB-like acyl-CoA dehydrogenase</fullName>
    </submittedName>
</protein>
<comment type="caution">
    <text evidence="8">The sequence shown here is derived from an EMBL/GenBank/DDBJ whole genome shotgun (WGS) entry which is preliminary data.</text>
</comment>
<dbReference type="AlphaFoldDB" id="A0A370HG98"/>
<dbReference type="SUPFAM" id="SSF47203">
    <property type="entry name" value="Acyl-CoA dehydrogenase C-terminal domain-like"/>
    <property type="match status" value="1"/>
</dbReference>
<dbReference type="Pfam" id="PF00441">
    <property type="entry name" value="Acyl-CoA_dh_1"/>
    <property type="match status" value="1"/>
</dbReference>
<comment type="similarity">
    <text evidence="2">Belongs to the acyl-CoA dehydrogenase family.</text>
</comment>
<dbReference type="InterPro" id="IPR037069">
    <property type="entry name" value="AcylCoA_DH/ox_N_sf"/>
</dbReference>
<keyword evidence="3" id="KW-0285">Flavoprotein</keyword>
<dbReference type="Gene3D" id="1.20.140.10">
    <property type="entry name" value="Butyryl-CoA Dehydrogenase, subunit A, domain 3"/>
    <property type="match status" value="1"/>
</dbReference>
<evidence type="ECO:0000313" key="8">
    <source>
        <dbReference type="EMBL" id="RDI56092.1"/>
    </source>
</evidence>
<keyword evidence="4" id="KW-0274">FAD</keyword>
<dbReference type="GO" id="GO:0050660">
    <property type="term" value="F:flavin adenine dinucleotide binding"/>
    <property type="evidence" value="ECO:0007669"/>
    <property type="project" value="InterPro"/>
</dbReference>
<name>A0A370HG98_9NOCA</name>
<reference evidence="8 9" key="1">
    <citation type="submission" date="2018-07" db="EMBL/GenBank/DDBJ databases">
        <title>Genomic Encyclopedia of Type Strains, Phase IV (KMG-IV): sequencing the most valuable type-strain genomes for metagenomic binning, comparative biology and taxonomic classification.</title>
        <authorList>
            <person name="Goeker M."/>
        </authorList>
    </citation>
    <scope>NUCLEOTIDE SEQUENCE [LARGE SCALE GENOMIC DNA]</scope>
    <source>
        <strain evidence="8 9">DSM 44952</strain>
    </source>
</reference>
<evidence type="ECO:0000259" key="7">
    <source>
        <dbReference type="Pfam" id="PF02771"/>
    </source>
</evidence>
<dbReference type="PANTHER" id="PTHR43884">
    <property type="entry name" value="ACYL-COA DEHYDROGENASE"/>
    <property type="match status" value="1"/>
</dbReference>
<dbReference type="Gene3D" id="2.40.110.10">
    <property type="entry name" value="Butyryl-CoA Dehydrogenase, subunit A, domain 2"/>
    <property type="match status" value="1"/>
</dbReference>
<keyword evidence="5" id="KW-0560">Oxidoreductase</keyword>
<gene>
    <name evidence="8" type="ORF">DFR68_101929</name>
</gene>
<organism evidence="8 9">
    <name type="scientific">Nocardia mexicana</name>
    <dbReference type="NCBI Taxonomy" id="279262"/>
    <lineage>
        <taxon>Bacteria</taxon>
        <taxon>Bacillati</taxon>
        <taxon>Actinomycetota</taxon>
        <taxon>Actinomycetes</taxon>
        <taxon>Mycobacteriales</taxon>
        <taxon>Nocardiaceae</taxon>
        <taxon>Nocardia</taxon>
    </lineage>
</organism>
<dbReference type="Gene3D" id="1.10.540.10">
    <property type="entry name" value="Acyl-CoA dehydrogenase/oxidase, N-terminal domain"/>
    <property type="match status" value="1"/>
</dbReference>
<dbReference type="InterPro" id="IPR036250">
    <property type="entry name" value="AcylCo_DH-like_C"/>
</dbReference>
<dbReference type="OrthoDB" id="8677713at2"/>
<dbReference type="SUPFAM" id="SSF56645">
    <property type="entry name" value="Acyl-CoA dehydrogenase NM domain-like"/>
    <property type="match status" value="1"/>
</dbReference>
<comment type="cofactor">
    <cofactor evidence="1">
        <name>FAD</name>
        <dbReference type="ChEBI" id="CHEBI:57692"/>
    </cofactor>
</comment>
<keyword evidence="9" id="KW-1185">Reference proteome</keyword>
<dbReference type="InterPro" id="IPR009100">
    <property type="entry name" value="AcylCoA_DH/oxidase_NM_dom_sf"/>
</dbReference>
<evidence type="ECO:0000256" key="3">
    <source>
        <dbReference type="ARBA" id="ARBA00022630"/>
    </source>
</evidence>
<dbReference type="Proteomes" id="UP000255355">
    <property type="component" value="Unassembled WGS sequence"/>
</dbReference>
<evidence type="ECO:0000256" key="5">
    <source>
        <dbReference type="ARBA" id="ARBA00023002"/>
    </source>
</evidence>
<dbReference type="EMBL" id="QQAZ01000001">
    <property type="protein sequence ID" value="RDI56092.1"/>
    <property type="molecule type" value="Genomic_DNA"/>
</dbReference>
<dbReference type="STRING" id="1210089.GCA_001613165_01785"/>
<dbReference type="CDD" id="cd00567">
    <property type="entry name" value="ACAD"/>
    <property type="match status" value="1"/>
</dbReference>
<feature type="domain" description="Acyl-CoA dehydrogenase/oxidase C-terminal" evidence="6">
    <location>
        <begin position="258"/>
        <end position="393"/>
    </location>
</feature>
<evidence type="ECO:0000256" key="1">
    <source>
        <dbReference type="ARBA" id="ARBA00001974"/>
    </source>
</evidence>
<accession>A0A370HG98</accession>
<dbReference type="InterPro" id="IPR013786">
    <property type="entry name" value="AcylCoA_DH/ox_N"/>
</dbReference>